<evidence type="ECO:0000313" key="2">
    <source>
        <dbReference type="Proteomes" id="UP001140562"/>
    </source>
</evidence>
<organism evidence="1 2">
    <name type="scientific">Didymella glomerata</name>
    <dbReference type="NCBI Taxonomy" id="749621"/>
    <lineage>
        <taxon>Eukaryota</taxon>
        <taxon>Fungi</taxon>
        <taxon>Dikarya</taxon>
        <taxon>Ascomycota</taxon>
        <taxon>Pezizomycotina</taxon>
        <taxon>Dothideomycetes</taxon>
        <taxon>Pleosporomycetidae</taxon>
        <taxon>Pleosporales</taxon>
        <taxon>Pleosporineae</taxon>
        <taxon>Didymellaceae</taxon>
        <taxon>Didymella</taxon>
    </lineage>
</organism>
<dbReference type="Proteomes" id="UP001140562">
    <property type="component" value="Unassembled WGS sequence"/>
</dbReference>
<dbReference type="AlphaFoldDB" id="A0A9W9BZS0"/>
<sequence length="305" mass="34193">MIEKIIRRLGFGSPEVPMIPGMDVIEWQVSELKSGSTVDVLCHKDSRLHVVSFKQSCPDKKQIDQVDLTAVFPSYKAQFALYRQRRPVDKGTVFVKRTQILDLIAAGNDQSGTCGVNPSVIIDHEASICNRLMSELQSNIVEFLGVQVKDELIFNHEEGKVHVPLAGKSVTGLAFKKYDCTLDDLVIRGHKVDVKVCLKSVAAALHYLHKMGYVHGSLSPHHVFVTNGNDDNCFSLGDFAGAHSTGDVITFKTDGNRWSKRKIPRVDHAEEEDDWYAFRKLTAWLIKETGEKVENFADIEALTRR</sequence>
<reference evidence="1" key="1">
    <citation type="submission" date="2022-10" db="EMBL/GenBank/DDBJ databases">
        <title>Tapping the CABI collections for fungal endophytes: first genome assemblies for Collariella, Neodidymelliopsis, Ascochyta clinopodiicola, Didymella pomorum, Didymosphaeria variabile, Neocosmospora piperis and Neocucurbitaria cava.</title>
        <authorList>
            <person name="Hill R."/>
        </authorList>
    </citation>
    <scope>NUCLEOTIDE SEQUENCE</scope>
    <source>
        <strain evidence="1">IMI 360193</strain>
    </source>
</reference>
<evidence type="ECO:0008006" key="3">
    <source>
        <dbReference type="Google" id="ProtNLM"/>
    </source>
</evidence>
<accession>A0A9W9BZS0</accession>
<dbReference type="EMBL" id="JAPEUV010000037">
    <property type="protein sequence ID" value="KAJ4337608.1"/>
    <property type="molecule type" value="Genomic_DNA"/>
</dbReference>
<dbReference type="OrthoDB" id="4062651at2759"/>
<evidence type="ECO:0000313" key="1">
    <source>
        <dbReference type="EMBL" id="KAJ4337608.1"/>
    </source>
</evidence>
<comment type="caution">
    <text evidence="1">The sequence shown here is derived from an EMBL/GenBank/DDBJ whole genome shotgun (WGS) entry which is preliminary data.</text>
</comment>
<gene>
    <name evidence="1" type="ORF">N0V87_004564</name>
</gene>
<keyword evidence="2" id="KW-1185">Reference proteome</keyword>
<name>A0A9W9BZS0_9PLEO</name>
<dbReference type="Gene3D" id="1.10.510.10">
    <property type="entry name" value="Transferase(Phosphotransferase) domain 1"/>
    <property type="match status" value="1"/>
</dbReference>
<proteinExistence type="predicted"/>
<dbReference type="InterPro" id="IPR011009">
    <property type="entry name" value="Kinase-like_dom_sf"/>
</dbReference>
<dbReference type="SUPFAM" id="SSF56112">
    <property type="entry name" value="Protein kinase-like (PK-like)"/>
    <property type="match status" value="1"/>
</dbReference>
<protein>
    <recommendedName>
        <fullName evidence="3">Protein kinase domain-containing protein</fullName>
    </recommendedName>
</protein>